<reference evidence="1 2" key="1">
    <citation type="submission" date="2014-04" db="EMBL/GenBank/DDBJ databases">
        <authorList>
            <consortium name="DOE Joint Genome Institute"/>
            <person name="Kuo A."/>
            <person name="Kohler A."/>
            <person name="Nagy L.G."/>
            <person name="Floudas D."/>
            <person name="Copeland A."/>
            <person name="Barry K.W."/>
            <person name="Cichocki N."/>
            <person name="Veneault-Fourrey C."/>
            <person name="LaButti K."/>
            <person name="Lindquist E.A."/>
            <person name="Lipzen A."/>
            <person name="Lundell T."/>
            <person name="Morin E."/>
            <person name="Murat C."/>
            <person name="Sun H."/>
            <person name="Tunlid A."/>
            <person name="Henrissat B."/>
            <person name="Grigoriev I.V."/>
            <person name="Hibbett D.S."/>
            <person name="Martin F."/>
            <person name="Nordberg H.P."/>
            <person name="Cantor M.N."/>
            <person name="Hua S.X."/>
        </authorList>
    </citation>
    <scope>NUCLEOTIDE SEQUENCE [LARGE SCALE GENOMIC DNA]</scope>
    <source>
        <strain evidence="1 2">LaAM-08-1</strain>
    </source>
</reference>
<evidence type="ECO:0000313" key="2">
    <source>
        <dbReference type="Proteomes" id="UP000054477"/>
    </source>
</evidence>
<dbReference type="HOGENOM" id="CLU_2527798_0_0_1"/>
<protein>
    <submittedName>
        <fullName evidence="1">Uncharacterized protein</fullName>
    </submittedName>
</protein>
<proteinExistence type="predicted"/>
<name>A0A0C9XEC9_9AGAR</name>
<keyword evidence="2" id="KW-1185">Reference proteome</keyword>
<sequence>MSELRLATPKSECIRAFPPLAPWMATTWTSKSSTKLCKCTANDFALGQFEHAFQCIDGQRTFAPSKSHAWDAQLFEGETPATQI</sequence>
<reference evidence="2" key="2">
    <citation type="submission" date="2015-01" db="EMBL/GenBank/DDBJ databases">
        <title>Evolutionary Origins and Diversification of the Mycorrhizal Mutualists.</title>
        <authorList>
            <consortium name="DOE Joint Genome Institute"/>
            <consortium name="Mycorrhizal Genomics Consortium"/>
            <person name="Kohler A."/>
            <person name="Kuo A."/>
            <person name="Nagy L.G."/>
            <person name="Floudas D."/>
            <person name="Copeland A."/>
            <person name="Barry K.W."/>
            <person name="Cichocki N."/>
            <person name="Veneault-Fourrey C."/>
            <person name="LaButti K."/>
            <person name="Lindquist E.A."/>
            <person name="Lipzen A."/>
            <person name="Lundell T."/>
            <person name="Morin E."/>
            <person name="Murat C."/>
            <person name="Riley R."/>
            <person name="Ohm R."/>
            <person name="Sun H."/>
            <person name="Tunlid A."/>
            <person name="Henrissat B."/>
            <person name="Grigoriev I.V."/>
            <person name="Hibbett D.S."/>
            <person name="Martin F."/>
        </authorList>
    </citation>
    <scope>NUCLEOTIDE SEQUENCE [LARGE SCALE GENOMIC DNA]</scope>
    <source>
        <strain evidence="2">LaAM-08-1</strain>
    </source>
</reference>
<dbReference type="EMBL" id="KN838735">
    <property type="protein sequence ID" value="KIJ96011.1"/>
    <property type="molecule type" value="Genomic_DNA"/>
</dbReference>
<evidence type="ECO:0000313" key="1">
    <source>
        <dbReference type="EMBL" id="KIJ96011.1"/>
    </source>
</evidence>
<organism evidence="1 2">
    <name type="scientific">Laccaria amethystina LaAM-08-1</name>
    <dbReference type="NCBI Taxonomy" id="1095629"/>
    <lineage>
        <taxon>Eukaryota</taxon>
        <taxon>Fungi</taxon>
        <taxon>Dikarya</taxon>
        <taxon>Basidiomycota</taxon>
        <taxon>Agaricomycotina</taxon>
        <taxon>Agaricomycetes</taxon>
        <taxon>Agaricomycetidae</taxon>
        <taxon>Agaricales</taxon>
        <taxon>Agaricineae</taxon>
        <taxon>Hydnangiaceae</taxon>
        <taxon>Laccaria</taxon>
    </lineage>
</organism>
<gene>
    <name evidence="1" type="ORF">K443DRAFT_310857</name>
</gene>
<dbReference type="Proteomes" id="UP000054477">
    <property type="component" value="Unassembled WGS sequence"/>
</dbReference>
<dbReference type="AlphaFoldDB" id="A0A0C9XEC9"/>
<accession>A0A0C9XEC9</accession>